<feature type="transmembrane region" description="Helical" evidence="1">
    <location>
        <begin position="206"/>
        <end position="225"/>
    </location>
</feature>
<dbReference type="EMBL" id="FQWS01000001">
    <property type="protein sequence ID" value="SHG80032.1"/>
    <property type="molecule type" value="Genomic_DNA"/>
</dbReference>
<dbReference type="Pfam" id="PF19992">
    <property type="entry name" value="DUF6427"/>
    <property type="match status" value="1"/>
</dbReference>
<proteinExistence type="predicted"/>
<keyword evidence="3" id="KW-1185">Reference proteome</keyword>
<gene>
    <name evidence="2" type="ORF">SAMN05444148_0977</name>
</gene>
<evidence type="ECO:0000313" key="2">
    <source>
        <dbReference type="EMBL" id="SHG80032.1"/>
    </source>
</evidence>
<evidence type="ECO:0000313" key="3">
    <source>
        <dbReference type="Proteomes" id="UP000184522"/>
    </source>
</evidence>
<dbReference type="Proteomes" id="UP000184522">
    <property type="component" value="Unassembled WGS sequence"/>
</dbReference>
<keyword evidence="1" id="KW-0472">Membrane</keyword>
<keyword evidence="1" id="KW-1133">Transmembrane helix</keyword>
<evidence type="ECO:0000256" key="1">
    <source>
        <dbReference type="SAM" id="Phobius"/>
    </source>
</evidence>
<dbReference type="OrthoDB" id="1439867at2"/>
<feature type="transmembrane region" description="Helical" evidence="1">
    <location>
        <begin position="286"/>
        <end position="304"/>
    </location>
</feature>
<dbReference type="RefSeq" id="WP_073083774.1">
    <property type="nucleotide sequence ID" value="NZ_FQWS01000001.1"/>
</dbReference>
<keyword evidence="1" id="KW-0812">Transmembrane</keyword>
<feature type="transmembrane region" description="Helical" evidence="1">
    <location>
        <begin position="12"/>
        <end position="33"/>
    </location>
</feature>
<feature type="transmembrane region" description="Helical" evidence="1">
    <location>
        <begin position="45"/>
        <end position="62"/>
    </location>
</feature>
<feature type="transmembrane region" description="Helical" evidence="1">
    <location>
        <begin position="159"/>
        <end position="179"/>
    </location>
</feature>
<name>A0A1M5MSI7_9FLAO</name>
<reference evidence="3" key="1">
    <citation type="submission" date="2016-11" db="EMBL/GenBank/DDBJ databases">
        <authorList>
            <person name="Varghese N."/>
            <person name="Submissions S."/>
        </authorList>
    </citation>
    <scope>NUCLEOTIDE SEQUENCE [LARGE SCALE GENOMIC DNA]</scope>
    <source>
        <strain evidence="3">DSM 25330</strain>
    </source>
</reference>
<dbReference type="STRING" id="1089305.SAMN05444148_0977"/>
<feature type="transmembrane region" description="Helical" evidence="1">
    <location>
        <begin position="124"/>
        <end position="152"/>
    </location>
</feature>
<accession>A0A1M5MSI7</accession>
<protein>
    <recommendedName>
        <fullName evidence="4">Beta-carotene 15,15'-monooxygenase</fullName>
    </recommendedName>
</protein>
<evidence type="ECO:0008006" key="4">
    <source>
        <dbReference type="Google" id="ProtNLM"/>
    </source>
</evidence>
<dbReference type="InterPro" id="IPR045625">
    <property type="entry name" value="DUF6427"/>
</dbReference>
<sequence>MITSIFSKSKPFNLVAVAIMVVIAFALHIYSQINSEDFSFNFKPVALLLGLFYVFITDFIIAKNDLTKRHSYGVMVLGLLFLVFPEVFSNTNILTANLLVLFALRRLLSLHSNRDLIKKFFDAAFWIGLAALFYSWAILYLIVLFVALVYYWQNEVKHIAVSLFGLFTVILLLVIYNIILNDEFFLASNFSITFSLDFSGYNSFSSISRLAVVATIYIWSLVFYLKSISEKNKKIRPAHLLVIVASIVAIAIAIISPIKNGSEYVFLLVPLTIITANYIETIEENWFREIFVILLIAVSVVNLLL</sequence>
<feature type="transmembrane region" description="Helical" evidence="1">
    <location>
        <begin position="237"/>
        <end position="258"/>
    </location>
</feature>
<dbReference type="AlphaFoldDB" id="A0A1M5MSI7"/>
<organism evidence="2 3">
    <name type="scientific">Winogradskyella jejuensis</name>
    <dbReference type="NCBI Taxonomy" id="1089305"/>
    <lineage>
        <taxon>Bacteria</taxon>
        <taxon>Pseudomonadati</taxon>
        <taxon>Bacteroidota</taxon>
        <taxon>Flavobacteriia</taxon>
        <taxon>Flavobacteriales</taxon>
        <taxon>Flavobacteriaceae</taxon>
        <taxon>Winogradskyella</taxon>
    </lineage>
</organism>
<feature type="transmembrane region" description="Helical" evidence="1">
    <location>
        <begin position="74"/>
        <end position="104"/>
    </location>
</feature>